<dbReference type="EMBL" id="FZNR01000040">
    <property type="protein sequence ID" value="SNT11191.1"/>
    <property type="molecule type" value="Genomic_DNA"/>
</dbReference>
<dbReference type="InterPro" id="IPR000873">
    <property type="entry name" value="AMP-dep_synth/lig_dom"/>
</dbReference>
<gene>
    <name evidence="5" type="ORF">SAMN06264365_14026</name>
</gene>
<dbReference type="SUPFAM" id="SSF47336">
    <property type="entry name" value="ACP-like"/>
    <property type="match status" value="1"/>
</dbReference>
<dbReference type="InterPro" id="IPR023213">
    <property type="entry name" value="CAT-like_dom_sf"/>
</dbReference>
<dbReference type="SUPFAM" id="SSF52777">
    <property type="entry name" value="CoA-dependent acyltransferases"/>
    <property type="match status" value="2"/>
</dbReference>
<evidence type="ECO:0000313" key="6">
    <source>
        <dbReference type="Proteomes" id="UP000198415"/>
    </source>
</evidence>
<dbReference type="Pfam" id="PF00501">
    <property type="entry name" value="AMP-binding"/>
    <property type="match status" value="1"/>
</dbReference>
<dbReference type="InterPro" id="IPR009081">
    <property type="entry name" value="PP-bd_ACP"/>
</dbReference>
<comment type="cofactor">
    <cofactor evidence="1">
        <name>pantetheine 4'-phosphate</name>
        <dbReference type="ChEBI" id="CHEBI:47942"/>
    </cofactor>
</comment>
<dbReference type="PROSITE" id="PS00012">
    <property type="entry name" value="PHOSPHOPANTETHEINE"/>
    <property type="match status" value="1"/>
</dbReference>
<dbReference type="InterPro" id="IPR036736">
    <property type="entry name" value="ACP-like_sf"/>
</dbReference>
<dbReference type="Proteomes" id="UP000198415">
    <property type="component" value="Unassembled WGS sequence"/>
</dbReference>
<protein>
    <submittedName>
        <fullName evidence="5">Amino acid adenylation domain-containing protein</fullName>
    </submittedName>
</protein>
<dbReference type="Gene3D" id="1.10.1200.10">
    <property type="entry name" value="ACP-like"/>
    <property type="match status" value="1"/>
</dbReference>
<dbReference type="SUPFAM" id="SSF56801">
    <property type="entry name" value="Acetyl-CoA synthetase-like"/>
    <property type="match status" value="1"/>
</dbReference>
<dbReference type="GO" id="GO:0043041">
    <property type="term" value="P:amino acid activation for nonribosomal peptide biosynthetic process"/>
    <property type="evidence" value="ECO:0007669"/>
    <property type="project" value="TreeGrafter"/>
</dbReference>
<keyword evidence="6" id="KW-1185">Reference proteome</keyword>
<evidence type="ECO:0000259" key="4">
    <source>
        <dbReference type="PROSITE" id="PS50075"/>
    </source>
</evidence>
<dbReference type="InterPro" id="IPR045851">
    <property type="entry name" value="AMP-bd_C_sf"/>
</dbReference>
<dbReference type="GO" id="GO:0031177">
    <property type="term" value="F:phosphopantetheine binding"/>
    <property type="evidence" value="ECO:0007669"/>
    <property type="project" value="InterPro"/>
</dbReference>
<dbReference type="GO" id="GO:0008610">
    <property type="term" value="P:lipid biosynthetic process"/>
    <property type="evidence" value="ECO:0007669"/>
    <property type="project" value="UniProtKB-ARBA"/>
</dbReference>
<dbReference type="FunFam" id="2.30.38.10:FF:000001">
    <property type="entry name" value="Non-ribosomal peptide synthetase PvdI"/>
    <property type="match status" value="1"/>
</dbReference>
<dbReference type="GO" id="GO:0044550">
    <property type="term" value="P:secondary metabolite biosynthetic process"/>
    <property type="evidence" value="ECO:0007669"/>
    <property type="project" value="TreeGrafter"/>
</dbReference>
<dbReference type="Gene3D" id="3.40.50.12780">
    <property type="entry name" value="N-terminal domain of ligase-like"/>
    <property type="match status" value="1"/>
</dbReference>
<evidence type="ECO:0000256" key="3">
    <source>
        <dbReference type="ARBA" id="ARBA00022553"/>
    </source>
</evidence>
<dbReference type="PROSITE" id="PS50075">
    <property type="entry name" value="CARRIER"/>
    <property type="match status" value="1"/>
</dbReference>
<dbReference type="Pfam" id="PF00668">
    <property type="entry name" value="Condensation"/>
    <property type="match status" value="1"/>
</dbReference>
<keyword evidence="3" id="KW-0597">Phosphoprotein</keyword>
<dbReference type="InterPro" id="IPR006162">
    <property type="entry name" value="Ppantetheine_attach_site"/>
</dbReference>
<name>A0A239JZI8_9ACTN</name>
<evidence type="ECO:0000256" key="1">
    <source>
        <dbReference type="ARBA" id="ARBA00001957"/>
    </source>
</evidence>
<dbReference type="GO" id="GO:0005737">
    <property type="term" value="C:cytoplasm"/>
    <property type="evidence" value="ECO:0007669"/>
    <property type="project" value="TreeGrafter"/>
</dbReference>
<proteinExistence type="predicted"/>
<dbReference type="Pfam" id="PF00550">
    <property type="entry name" value="PP-binding"/>
    <property type="match status" value="1"/>
</dbReference>
<feature type="domain" description="Carrier" evidence="4">
    <location>
        <begin position="944"/>
        <end position="1019"/>
    </location>
</feature>
<dbReference type="GO" id="GO:0003824">
    <property type="term" value="F:catalytic activity"/>
    <property type="evidence" value="ECO:0007669"/>
    <property type="project" value="InterPro"/>
</dbReference>
<dbReference type="InterPro" id="IPR042099">
    <property type="entry name" value="ANL_N_sf"/>
</dbReference>
<dbReference type="Gene3D" id="3.30.300.30">
    <property type="match status" value="1"/>
</dbReference>
<dbReference type="PROSITE" id="PS00455">
    <property type="entry name" value="AMP_BINDING"/>
    <property type="match status" value="1"/>
</dbReference>
<dbReference type="InterPro" id="IPR025110">
    <property type="entry name" value="AMP-bd_C"/>
</dbReference>
<dbReference type="FunFam" id="3.40.50.980:FF:000001">
    <property type="entry name" value="Non-ribosomal peptide synthetase"/>
    <property type="match status" value="1"/>
</dbReference>
<organism evidence="5 6">
    <name type="scientific">Actinoplanes regularis</name>
    <dbReference type="NCBI Taxonomy" id="52697"/>
    <lineage>
        <taxon>Bacteria</taxon>
        <taxon>Bacillati</taxon>
        <taxon>Actinomycetota</taxon>
        <taxon>Actinomycetes</taxon>
        <taxon>Micromonosporales</taxon>
        <taxon>Micromonosporaceae</taxon>
        <taxon>Actinoplanes</taxon>
    </lineage>
</organism>
<dbReference type="SMART" id="SM00823">
    <property type="entry name" value="PKS_PP"/>
    <property type="match status" value="1"/>
</dbReference>
<sequence>MNTSDPFGALATVTESGIWFTERLGGLGTVYSMPFAITFDGPLDETALAGAIRQVVARNPVLAAAFVERDGLPVRVPAAVPPLLTTVDLQADPDHAEAIERAEIERPFDLARGPLLRCTLLRLAPRRARLLVVAHHIVFDGHSTSVFVDDLAAAYAGDALPPLDAAATPRDQRLAALLPGARRFWARHHTGATDVVLPGLRGVPGTAGPGEAVTFDLDDRLWSAIRSTGRRLGHSPFVITLAGWLLLLRRYGNKTPMIGVDLGTRSPAEFPHIGAHVNELPVALAAHRGETFRDFTTRLVAEFGLRSGADGLYRYREVPLSRAVGTVRPAVALAPVTLGYRRREAAAKFSGLDTVVDWALPNHTSRGALRIHVVEGPEQQRVTLQFDPGVISRPDVERIASHWRELIRAVADHPDEAWNSLPFAGREQALTQAGRATSSGPRTTLPELLAEQIARTPEATAVEDRGASLSYAQLGAAIDALAQRLHGAGIGTGSVVALLARRGVDALVAQLAVLRCGAAYLPLDPDHPAARNTRILADARPDLVLTSHDGQTALPAVDAPVLLWDSASPAAGGFAPGRPPHPGECAYVLYTSGSTGQPKGVQVEHRSLANLLLDFRDRLGSGPGHRWLALTALTFDIAALELYLPLISGGTVVIVPPEAARDGQQIARLAADHRVTHVQATPSGWQLMLDGGLALDGVTALTGGEALTEPLAQRLAGRAGRLLNVYGPTETTIWSTAAELPDAGPGAIGTPIADTTVHVLDEWGDPVPPGLLGELWIGGVGLARGYLGRPGLTADRFRPDPFGPPGARLYRTGDLARQRGDGVLEFAGRRDEQIKLRGHRIELGEIETRLLEHPQVARAAVVSVGEAGEQRLVAYAVPAGPPPSPAVLREHLAGTLPAIMVPGVIELIDALPLNTSGKVDRVALRARPVDAARPDAPAPHGDLPTAAGPVREIQQIWSDVLGTTAIDIHDDLFDLGGHSLTVAQISARIRARLGVDLPLHVMYDKATIAGMAEAVVGESQRRSA</sequence>
<keyword evidence="2" id="KW-0596">Phosphopantetheine</keyword>
<dbReference type="AlphaFoldDB" id="A0A239JZI8"/>
<accession>A0A239JZI8</accession>
<dbReference type="FunFam" id="3.40.50.12780:FF:000012">
    <property type="entry name" value="Non-ribosomal peptide synthetase"/>
    <property type="match status" value="1"/>
</dbReference>
<evidence type="ECO:0000313" key="5">
    <source>
        <dbReference type="EMBL" id="SNT11191.1"/>
    </source>
</evidence>
<dbReference type="Gene3D" id="3.30.559.10">
    <property type="entry name" value="Chloramphenicol acetyltransferase-like domain"/>
    <property type="match status" value="1"/>
</dbReference>
<dbReference type="InterPro" id="IPR020845">
    <property type="entry name" value="AMP-binding_CS"/>
</dbReference>
<dbReference type="PANTHER" id="PTHR45527">
    <property type="entry name" value="NONRIBOSOMAL PEPTIDE SYNTHETASE"/>
    <property type="match status" value="1"/>
</dbReference>
<dbReference type="InterPro" id="IPR010071">
    <property type="entry name" value="AA_adenyl_dom"/>
</dbReference>
<dbReference type="PANTHER" id="PTHR45527:SF1">
    <property type="entry name" value="FATTY ACID SYNTHASE"/>
    <property type="match status" value="1"/>
</dbReference>
<dbReference type="InterPro" id="IPR001242">
    <property type="entry name" value="Condensation_dom"/>
</dbReference>
<dbReference type="Pfam" id="PF13193">
    <property type="entry name" value="AMP-binding_C"/>
    <property type="match status" value="1"/>
</dbReference>
<dbReference type="Gene3D" id="3.30.559.30">
    <property type="entry name" value="Nonribosomal peptide synthetase, condensation domain"/>
    <property type="match status" value="1"/>
</dbReference>
<dbReference type="NCBIfam" id="TIGR01733">
    <property type="entry name" value="AA-adenyl-dom"/>
    <property type="match status" value="1"/>
</dbReference>
<evidence type="ECO:0000256" key="2">
    <source>
        <dbReference type="ARBA" id="ARBA00022450"/>
    </source>
</evidence>
<reference evidence="5 6" key="1">
    <citation type="submission" date="2017-06" db="EMBL/GenBank/DDBJ databases">
        <authorList>
            <person name="Kim H.J."/>
            <person name="Triplett B.A."/>
        </authorList>
    </citation>
    <scope>NUCLEOTIDE SEQUENCE [LARGE SCALE GENOMIC DNA]</scope>
    <source>
        <strain evidence="5 6">DSM 43151</strain>
    </source>
</reference>
<dbReference type="InterPro" id="IPR020806">
    <property type="entry name" value="PKS_PP-bd"/>
</dbReference>